<dbReference type="GO" id="GO:0004843">
    <property type="term" value="F:cysteine-type deubiquitinase activity"/>
    <property type="evidence" value="ECO:0007669"/>
    <property type="project" value="UniProtKB-UniRule"/>
</dbReference>
<feature type="compositionally biased region" description="Low complexity" evidence="3">
    <location>
        <begin position="303"/>
        <end position="326"/>
    </location>
</feature>
<accession>A0A1I8IEU1</accession>
<dbReference type="CDD" id="cd02674">
    <property type="entry name" value="Peptidase_C19R"/>
    <property type="match status" value="1"/>
</dbReference>
<organism evidence="5 6">
    <name type="scientific">Macrostomum lignano</name>
    <dbReference type="NCBI Taxonomy" id="282301"/>
    <lineage>
        <taxon>Eukaryota</taxon>
        <taxon>Metazoa</taxon>
        <taxon>Spiralia</taxon>
        <taxon>Lophotrochozoa</taxon>
        <taxon>Platyhelminthes</taxon>
        <taxon>Rhabditophora</taxon>
        <taxon>Macrostomorpha</taxon>
        <taxon>Macrostomida</taxon>
        <taxon>Macrostomidae</taxon>
        <taxon>Macrostomum</taxon>
    </lineage>
</organism>
<evidence type="ECO:0000256" key="2">
    <source>
        <dbReference type="RuleBase" id="RU366025"/>
    </source>
</evidence>
<proteinExistence type="inferred from homology"/>
<evidence type="ECO:0000313" key="5">
    <source>
        <dbReference type="Proteomes" id="UP000095280"/>
    </source>
</evidence>
<keyword evidence="2" id="KW-0833">Ubl conjugation pathway</keyword>
<keyword evidence="5" id="KW-1185">Reference proteome</keyword>
<dbReference type="Gene3D" id="3.90.70.10">
    <property type="entry name" value="Cysteine proteinases"/>
    <property type="match status" value="1"/>
</dbReference>
<evidence type="ECO:0000256" key="3">
    <source>
        <dbReference type="SAM" id="MobiDB-lite"/>
    </source>
</evidence>
<keyword evidence="2" id="KW-0645">Protease</keyword>
<dbReference type="InterPro" id="IPR050185">
    <property type="entry name" value="Ub_carboxyl-term_hydrolase"/>
</dbReference>
<comment type="similarity">
    <text evidence="2">Belongs to the peptidase C19 family.</text>
</comment>
<feature type="region of interest" description="Disordered" evidence="3">
    <location>
        <begin position="291"/>
        <end position="384"/>
    </location>
</feature>
<evidence type="ECO:0000313" key="6">
    <source>
        <dbReference type="WBParaSite" id="maker-uti_cns_0011969-snap-gene-0.2-mRNA-1"/>
    </source>
</evidence>
<name>A0A1I8IEU1_9PLAT</name>
<dbReference type="InterPro" id="IPR018200">
    <property type="entry name" value="USP_CS"/>
</dbReference>
<reference evidence="6" key="1">
    <citation type="submission" date="2016-11" db="UniProtKB">
        <authorList>
            <consortium name="WormBaseParasite"/>
        </authorList>
    </citation>
    <scope>IDENTIFICATION</scope>
</reference>
<dbReference type="PANTHER" id="PTHR21646:SF23">
    <property type="entry name" value="UBIQUITIN CARBOXYL-TERMINAL HYDROLASE USP2"/>
    <property type="match status" value="1"/>
</dbReference>
<dbReference type="WBParaSite" id="maker-uti_cns_0011969-snap-gene-0.2-mRNA-1">
    <property type="protein sequence ID" value="maker-uti_cns_0011969-snap-gene-0.2-mRNA-1"/>
    <property type="gene ID" value="maker-uti_cns_0011969-snap-gene-0.2"/>
</dbReference>
<dbReference type="SUPFAM" id="SSF54001">
    <property type="entry name" value="Cysteine proteinases"/>
    <property type="match status" value="1"/>
</dbReference>
<dbReference type="Proteomes" id="UP000095280">
    <property type="component" value="Unplaced"/>
</dbReference>
<evidence type="ECO:0000256" key="1">
    <source>
        <dbReference type="ARBA" id="ARBA00000707"/>
    </source>
</evidence>
<dbReference type="GO" id="GO:0016579">
    <property type="term" value="P:protein deubiquitination"/>
    <property type="evidence" value="ECO:0007669"/>
    <property type="project" value="InterPro"/>
</dbReference>
<dbReference type="PROSITE" id="PS50235">
    <property type="entry name" value="USP_3"/>
    <property type="match status" value="1"/>
</dbReference>
<dbReference type="PANTHER" id="PTHR21646">
    <property type="entry name" value="UBIQUITIN CARBOXYL-TERMINAL HYDROLASE"/>
    <property type="match status" value="1"/>
</dbReference>
<feature type="domain" description="USP" evidence="4">
    <location>
        <begin position="389"/>
        <end position="721"/>
    </location>
</feature>
<dbReference type="Pfam" id="PF00443">
    <property type="entry name" value="UCH"/>
    <property type="match status" value="1"/>
</dbReference>
<dbReference type="InterPro" id="IPR028889">
    <property type="entry name" value="USP"/>
</dbReference>
<dbReference type="PROSITE" id="PS00972">
    <property type="entry name" value="USP_1"/>
    <property type="match status" value="1"/>
</dbReference>
<protein>
    <recommendedName>
        <fullName evidence="2">Ubiquitin carboxyl-terminal hydrolase</fullName>
        <ecNumber evidence="2">3.4.19.12</ecNumber>
    </recommendedName>
</protein>
<dbReference type="GO" id="GO:0006508">
    <property type="term" value="P:proteolysis"/>
    <property type="evidence" value="ECO:0007669"/>
    <property type="project" value="UniProtKB-KW"/>
</dbReference>
<evidence type="ECO:0000259" key="4">
    <source>
        <dbReference type="PROSITE" id="PS50235"/>
    </source>
</evidence>
<keyword evidence="2" id="KW-0788">Thiol protease</keyword>
<dbReference type="InterPro" id="IPR038765">
    <property type="entry name" value="Papain-like_cys_pep_sf"/>
</dbReference>
<dbReference type="AlphaFoldDB" id="A0A1I8IEU1"/>
<dbReference type="PROSITE" id="PS00973">
    <property type="entry name" value="USP_2"/>
    <property type="match status" value="1"/>
</dbReference>
<dbReference type="EC" id="3.4.19.12" evidence="2"/>
<keyword evidence="2" id="KW-0378">Hydrolase</keyword>
<dbReference type="InterPro" id="IPR001394">
    <property type="entry name" value="Peptidase_C19_UCH"/>
</dbReference>
<sequence>MTRDALRPYTDDEVDEHYRHQQDEGHIEHFLPDEYDQGEPVPFVECVNPRSNYQRLAEHLGLLKLFHLRLPEIVGHDWHGREHSVGFGRYGEGEVQLHVLHQAGNLAAQHAQVRAVHEDVHPANVAAVDAPVERRHLETVSLGGHLCHLLSGEKVPQKEPQIVGSLSHIALARVQPVSLQHGQAGEQHVIGVEAVLDNAREIQTVRSLLHQQAAPFSIEHDGHQERVCREGMPGQVFVDSQFALFVQFLASLDMPTSSGASRARPSFSAATDVYARSNALYHTYGQVNGLHRISRPPLPKIHQNSSATRSNSASSSQLRQQQRAKSTSCLNGDSVLLPSRKLPPDPAAAGHHRGANGSNAAASSSSTSAGRSVNGRRRSSVSLHERGMVGLSNLGNTCYMNSMVQCLSHTRPLLELLMRSSSESIDPPPGRLAAAYQRLMRDMWSSSAAAVISPTELRSRLAKFAPRFRGSGQQDSQECLRYLLEGLHEDLSRNSERHPRLPAIDYDQLDRLSDSEKSLVLWQRYTKLENSPIVDIFVGQLKSTLQCCECGHKSTTFDPFWDLALSIPRGNRVSLAACLDLFTDPETLDGNERPKCDKCKTRRRCLKSFCLYRLPTILVIHLKRFSGERYRTKLNTLVDYPFDLDLSEFVDTDLRGKQPAHYSLYAVSEHSGTPMGGHYTAIVRHAYAIDRWVAFSDASVRRSSESAVLASVSCATQIMRALPLAAEPSWMQQAVRRRRRGLPGLRERVGQAGHEAHPKVGVAAAEPVAESPLANRSRCRRRSRPRRRPGFVVAELSAEGNRPSEQHALLEGRAACQPLTQGRCAGVDGFSAAVALVAMLEVPWRRCRGAADAAAREAAAAAAVAAEAAVAVPVE</sequence>
<feature type="compositionally biased region" description="Low complexity" evidence="3">
    <location>
        <begin position="355"/>
        <end position="373"/>
    </location>
</feature>
<comment type="catalytic activity">
    <reaction evidence="1 2">
        <text>Thiol-dependent hydrolysis of ester, thioester, amide, peptide and isopeptide bonds formed by the C-terminal Gly of ubiquitin (a 76-residue protein attached to proteins as an intracellular targeting signal).</text>
        <dbReference type="EC" id="3.4.19.12"/>
    </reaction>
</comment>